<dbReference type="Proteomes" id="UP001500908">
    <property type="component" value="Unassembled WGS sequence"/>
</dbReference>
<dbReference type="InterPro" id="IPR052514">
    <property type="entry name" value="SAM-dependent_MTase"/>
</dbReference>
<reference evidence="3" key="1">
    <citation type="journal article" date="2019" name="Int. J. Syst. Evol. Microbiol.">
        <title>The Global Catalogue of Microorganisms (GCM) 10K type strain sequencing project: providing services to taxonomists for standard genome sequencing and annotation.</title>
        <authorList>
            <consortium name="The Broad Institute Genomics Platform"/>
            <consortium name="The Broad Institute Genome Sequencing Center for Infectious Disease"/>
            <person name="Wu L."/>
            <person name="Ma J."/>
        </authorList>
    </citation>
    <scope>NUCLEOTIDE SEQUENCE [LARGE SCALE GENOMIC DNA]</scope>
    <source>
        <strain evidence="3">JCM 17137</strain>
    </source>
</reference>
<comment type="caution">
    <text evidence="2">The sequence shown here is derived from an EMBL/GenBank/DDBJ whole genome shotgun (WGS) entry which is preliminary data.</text>
</comment>
<name>A0ABP7GG89_9ACTN</name>
<dbReference type="SUPFAM" id="SSF53335">
    <property type="entry name" value="S-adenosyl-L-methionine-dependent methyltransferases"/>
    <property type="match status" value="1"/>
</dbReference>
<dbReference type="GO" id="GO:0008168">
    <property type="term" value="F:methyltransferase activity"/>
    <property type="evidence" value="ECO:0007669"/>
    <property type="project" value="UniProtKB-KW"/>
</dbReference>
<dbReference type="PANTHER" id="PTHR34203">
    <property type="entry name" value="METHYLTRANSFERASE, FKBM FAMILY PROTEIN"/>
    <property type="match status" value="1"/>
</dbReference>
<dbReference type="InterPro" id="IPR006342">
    <property type="entry name" value="FkbM_mtfrase"/>
</dbReference>
<evidence type="ECO:0000259" key="1">
    <source>
        <dbReference type="Pfam" id="PF05050"/>
    </source>
</evidence>
<protein>
    <submittedName>
        <fullName evidence="2">FkbM family methyltransferase</fullName>
    </submittedName>
</protein>
<dbReference type="GO" id="GO:0032259">
    <property type="term" value="P:methylation"/>
    <property type="evidence" value="ECO:0007669"/>
    <property type="project" value="UniProtKB-KW"/>
</dbReference>
<dbReference type="Pfam" id="PF05050">
    <property type="entry name" value="Methyltransf_21"/>
    <property type="match status" value="1"/>
</dbReference>
<keyword evidence="2" id="KW-0489">Methyltransferase</keyword>
<evidence type="ECO:0000313" key="3">
    <source>
        <dbReference type="Proteomes" id="UP001500908"/>
    </source>
</evidence>
<keyword evidence="3" id="KW-1185">Reference proteome</keyword>
<accession>A0ABP7GG89</accession>
<dbReference type="InterPro" id="IPR029063">
    <property type="entry name" value="SAM-dependent_MTases_sf"/>
</dbReference>
<gene>
    <name evidence="2" type="ORF">GCM10022402_42180</name>
</gene>
<dbReference type="PANTHER" id="PTHR34203:SF15">
    <property type="entry name" value="SLL1173 PROTEIN"/>
    <property type="match status" value="1"/>
</dbReference>
<evidence type="ECO:0000313" key="2">
    <source>
        <dbReference type="EMBL" id="GAA3759838.1"/>
    </source>
</evidence>
<organism evidence="2 3">
    <name type="scientific">Salinactinospora qingdaonensis</name>
    <dbReference type="NCBI Taxonomy" id="702744"/>
    <lineage>
        <taxon>Bacteria</taxon>
        <taxon>Bacillati</taxon>
        <taxon>Actinomycetota</taxon>
        <taxon>Actinomycetes</taxon>
        <taxon>Streptosporangiales</taxon>
        <taxon>Nocardiopsidaceae</taxon>
        <taxon>Salinactinospora</taxon>
    </lineage>
</organism>
<feature type="domain" description="Methyltransferase FkbM" evidence="1">
    <location>
        <begin position="30"/>
        <end position="206"/>
    </location>
</feature>
<dbReference type="NCBIfam" id="TIGR01444">
    <property type="entry name" value="fkbM_fam"/>
    <property type="match status" value="1"/>
</dbReference>
<dbReference type="RefSeq" id="WP_344975296.1">
    <property type="nucleotide sequence ID" value="NZ_BAABDD010000029.1"/>
</dbReference>
<keyword evidence="2" id="KW-0808">Transferase</keyword>
<proteinExistence type="predicted"/>
<sequence>MRTLGRTTPWLEPELAGLRSVVRSGAVCVDAGAALGLYTAVLADLVGPRGTVHSVEPLLFAHPVWNAVLRPRAGGNVQRHALALGAAPEETVIRVPVRRGSLVTGRSFIDSGAHGVGSNDEFESHIDVRVQVDTLDRLCASAGIDRVDFIKADVEGAELALLTGARVTIERDRPDLLIEIEERHARRYGTGPEAVVDWLTQRGYRMYALHGATWRPIARVVAPVRNYLFRCR</sequence>
<dbReference type="Gene3D" id="3.40.50.150">
    <property type="entry name" value="Vaccinia Virus protein VP39"/>
    <property type="match status" value="1"/>
</dbReference>
<dbReference type="EMBL" id="BAABDD010000029">
    <property type="protein sequence ID" value="GAA3759838.1"/>
    <property type="molecule type" value="Genomic_DNA"/>
</dbReference>